<evidence type="ECO:0000256" key="1">
    <source>
        <dbReference type="SAM" id="MobiDB-lite"/>
    </source>
</evidence>
<feature type="compositionally biased region" description="Basic residues" evidence="1">
    <location>
        <begin position="427"/>
        <end position="436"/>
    </location>
</feature>
<accession>A0A381UTL5</accession>
<protein>
    <recommendedName>
        <fullName evidence="3">Glycosyl transferase family 1 domain-containing protein</fullName>
    </recommendedName>
</protein>
<dbReference type="PANTHER" id="PTHR45947:SF3">
    <property type="entry name" value="SULFOQUINOVOSYL TRANSFERASE SQD2"/>
    <property type="match status" value="1"/>
</dbReference>
<dbReference type="EMBL" id="UINC01007081">
    <property type="protein sequence ID" value="SVA31304.1"/>
    <property type="molecule type" value="Genomic_DNA"/>
</dbReference>
<dbReference type="PANTHER" id="PTHR45947">
    <property type="entry name" value="SULFOQUINOVOSYL TRANSFERASE SQD2"/>
    <property type="match status" value="1"/>
</dbReference>
<feature type="region of interest" description="Disordered" evidence="1">
    <location>
        <begin position="416"/>
        <end position="436"/>
    </location>
</feature>
<reference evidence="2" key="1">
    <citation type="submission" date="2018-05" db="EMBL/GenBank/DDBJ databases">
        <authorList>
            <person name="Lanie J.A."/>
            <person name="Ng W.-L."/>
            <person name="Kazmierczak K.M."/>
            <person name="Andrzejewski T.M."/>
            <person name="Davidsen T.M."/>
            <person name="Wayne K.J."/>
            <person name="Tettelin H."/>
            <person name="Glass J.I."/>
            <person name="Rusch D."/>
            <person name="Podicherti R."/>
            <person name="Tsui H.-C.T."/>
            <person name="Winkler M.E."/>
        </authorList>
    </citation>
    <scope>NUCLEOTIDE SEQUENCE</scope>
</reference>
<evidence type="ECO:0000313" key="2">
    <source>
        <dbReference type="EMBL" id="SVA31304.1"/>
    </source>
</evidence>
<sequence>VKIAFVIQRYGAEILGGSEYHCRLIAERLAKRHQVEVLTTCARDYITWENEYPEGEDRIRGVTVRRFANDRTRDLASFNEYSDWIFHNEHSRADEEKWLKQQGPWSPGLIAYLQQHHRSYDAIIFFTYLYAPTVQGIAIDPARSILVPTAHDEPAIRLGLYRNVFSLPAGIAYNTAVERGFLKQLFPITAKIEETVGCGVELPASHLHDPPAARMEPGDADALTNDNAAIGSPLSARGAVFRRRHRLYGPLVLYGGRIDPGKGCEELIDYFNSYAESVGDASLVLMGVKLMPIPEAPHIRFAGMLSETERLEALEAATVVVVPSPFESLSLLALESFSVGTPILANARSEVVTDHCQRSNAGLYYADRNEFRECLRLLIRDAPLRGAMGRHGRDYVRSNYRWDVIMGKYDRLIAAAQRGRPADRPQRAGRRRGRKK</sequence>
<dbReference type="CDD" id="cd03801">
    <property type="entry name" value="GT4_PimA-like"/>
    <property type="match status" value="1"/>
</dbReference>
<dbReference type="InterPro" id="IPR050194">
    <property type="entry name" value="Glycosyltransferase_grp1"/>
</dbReference>
<organism evidence="2">
    <name type="scientific">marine metagenome</name>
    <dbReference type="NCBI Taxonomy" id="408172"/>
    <lineage>
        <taxon>unclassified sequences</taxon>
        <taxon>metagenomes</taxon>
        <taxon>ecological metagenomes</taxon>
    </lineage>
</organism>
<dbReference type="Pfam" id="PF13692">
    <property type="entry name" value="Glyco_trans_1_4"/>
    <property type="match status" value="1"/>
</dbReference>
<evidence type="ECO:0008006" key="3">
    <source>
        <dbReference type="Google" id="ProtNLM"/>
    </source>
</evidence>
<proteinExistence type="predicted"/>
<dbReference type="Gene3D" id="3.40.50.2000">
    <property type="entry name" value="Glycogen Phosphorylase B"/>
    <property type="match status" value="2"/>
</dbReference>
<dbReference type="AlphaFoldDB" id="A0A381UTL5"/>
<gene>
    <name evidence="2" type="ORF">METZ01_LOCUS84158</name>
</gene>
<name>A0A381UTL5_9ZZZZ</name>
<dbReference type="SUPFAM" id="SSF53756">
    <property type="entry name" value="UDP-Glycosyltransferase/glycogen phosphorylase"/>
    <property type="match status" value="1"/>
</dbReference>
<feature type="non-terminal residue" evidence="2">
    <location>
        <position position="1"/>
    </location>
</feature>
<dbReference type="GO" id="GO:0016757">
    <property type="term" value="F:glycosyltransferase activity"/>
    <property type="evidence" value="ECO:0007669"/>
    <property type="project" value="TreeGrafter"/>
</dbReference>